<evidence type="ECO:0000256" key="6">
    <source>
        <dbReference type="SAM" id="Phobius"/>
    </source>
</evidence>
<comment type="subcellular location">
    <subcellularLocation>
        <location evidence="1">Cell membrane</location>
        <topology evidence="1">Multi-pass membrane protein</topology>
    </subcellularLocation>
</comment>
<reference evidence="8" key="1">
    <citation type="submission" date="2020-05" db="EMBL/GenBank/DDBJ databases">
        <authorList>
            <person name="Chiriac C."/>
            <person name="Salcher M."/>
            <person name="Ghai R."/>
            <person name="Kavagutti S V."/>
        </authorList>
    </citation>
    <scope>NUCLEOTIDE SEQUENCE</scope>
</reference>
<evidence type="ECO:0000313" key="8">
    <source>
        <dbReference type="EMBL" id="CAB4552546.1"/>
    </source>
</evidence>
<dbReference type="PANTHER" id="PTHR35007:SF1">
    <property type="entry name" value="PILUS ASSEMBLY PROTEIN"/>
    <property type="match status" value="1"/>
</dbReference>
<keyword evidence="3 6" id="KW-0812">Transmembrane</keyword>
<evidence type="ECO:0000256" key="3">
    <source>
        <dbReference type="ARBA" id="ARBA00022692"/>
    </source>
</evidence>
<dbReference type="EMBL" id="CAEZTC010000021">
    <property type="protein sequence ID" value="CAB4552546.1"/>
    <property type="molecule type" value="Genomic_DNA"/>
</dbReference>
<feature type="transmembrane region" description="Helical" evidence="6">
    <location>
        <begin position="203"/>
        <end position="222"/>
    </location>
</feature>
<name>A0A6J6CMQ4_9ZZZZ</name>
<dbReference type="Pfam" id="PF00482">
    <property type="entry name" value="T2SSF"/>
    <property type="match status" value="1"/>
</dbReference>
<keyword evidence="4 6" id="KW-1133">Transmembrane helix</keyword>
<keyword evidence="5 6" id="KW-0472">Membrane</keyword>
<feature type="transmembrane region" description="Helical" evidence="6">
    <location>
        <begin position="53"/>
        <end position="71"/>
    </location>
</feature>
<dbReference type="InterPro" id="IPR018076">
    <property type="entry name" value="T2SS_GspF_dom"/>
</dbReference>
<evidence type="ECO:0000256" key="1">
    <source>
        <dbReference type="ARBA" id="ARBA00004651"/>
    </source>
</evidence>
<sequence length="229" mass="24962">MSMFGVSQADAAILGMSPSSVMQRAIYRLVVSACLAIATLLLIVIWTRAVPALVVWLIAVVAVCFVPWQFLRETSHAAQRCRGDMNMAVAVFLDLVNVLLAGGAGIETAILTAASAGDGWSFDCIRRTLARAQSSRDNYWDALERLGLEFEVQSLQDVAQSIRIAGEHGGRIRQSLSSRADALRKNNLALIEHEAQRRTERMGIPMVAMFVGFVVFIGYPAFVSTMTAL</sequence>
<proteinExistence type="predicted"/>
<dbReference type="AlphaFoldDB" id="A0A6J6CMQ4"/>
<evidence type="ECO:0000259" key="7">
    <source>
        <dbReference type="Pfam" id="PF00482"/>
    </source>
</evidence>
<feature type="domain" description="Type II secretion system protein GspF" evidence="7">
    <location>
        <begin position="92"/>
        <end position="220"/>
    </location>
</feature>
<evidence type="ECO:0000256" key="5">
    <source>
        <dbReference type="ARBA" id="ARBA00023136"/>
    </source>
</evidence>
<dbReference type="GO" id="GO:0005886">
    <property type="term" value="C:plasma membrane"/>
    <property type="evidence" value="ECO:0007669"/>
    <property type="project" value="UniProtKB-SubCell"/>
</dbReference>
<dbReference type="PANTHER" id="PTHR35007">
    <property type="entry name" value="INTEGRAL MEMBRANE PROTEIN-RELATED"/>
    <property type="match status" value="1"/>
</dbReference>
<evidence type="ECO:0000256" key="4">
    <source>
        <dbReference type="ARBA" id="ARBA00022989"/>
    </source>
</evidence>
<evidence type="ECO:0000256" key="2">
    <source>
        <dbReference type="ARBA" id="ARBA00022475"/>
    </source>
</evidence>
<keyword evidence="2" id="KW-1003">Cell membrane</keyword>
<gene>
    <name evidence="8" type="ORF">UFOPK1572_00279</name>
</gene>
<protein>
    <submittedName>
        <fullName evidence="8">Unannotated protein</fullName>
    </submittedName>
</protein>
<accession>A0A6J6CMQ4</accession>
<organism evidence="8">
    <name type="scientific">freshwater metagenome</name>
    <dbReference type="NCBI Taxonomy" id="449393"/>
    <lineage>
        <taxon>unclassified sequences</taxon>
        <taxon>metagenomes</taxon>
        <taxon>ecological metagenomes</taxon>
    </lineage>
</organism>
<feature type="transmembrane region" description="Helical" evidence="6">
    <location>
        <begin position="26"/>
        <end position="47"/>
    </location>
</feature>